<evidence type="ECO:0000256" key="3">
    <source>
        <dbReference type="ARBA" id="ARBA00022643"/>
    </source>
</evidence>
<feature type="binding site" evidence="5">
    <location>
        <position position="118"/>
    </location>
    <ligand>
        <name>FMN</name>
        <dbReference type="ChEBI" id="CHEBI:58210"/>
    </ligand>
</feature>
<organism evidence="7 8">
    <name type="scientific">Terrimicrobium sacchariphilum</name>
    <dbReference type="NCBI Taxonomy" id="690879"/>
    <lineage>
        <taxon>Bacteria</taxon>
        <taxon>Pseudomonadati</taxon>
        <taxon>Verrucomicrobiota</taxon>
        <taxon>Terrimicrobiia</taxon>
        <taxon>Terrimicrobiales</taxon>
        <taxon>Terrimicrobiaceae</taxon>
        <taxon>Terrimicrobium</taxon>
    </lineage>
</organism>
<dbReference type="EC" id="2.5.1.129" evidence="5"/>
<dbReference type="Gene3D" id="3.40.50.1950">
    <property type="entry name" value="Flavin prenyltransferase-like"/>
    <property type="match status" value="1"/>
</dbReference>
<dbReference type="InterPro" id="IPR003382">
    <property type="entry name" value="Flavoprotein"/>
</dbReference>
<comment type="function">
    <text evidence="5">Flavin prenyltransferase that catalyzes the synthesis of the prenylated FMN cofactor (prenyl-FMN) for 4-hydroxy-3-polyprenylbenzoic acid decarboxylase UbiD. The prenyltransferase is metal-independent and links a dimethylallyl moiety from dimethylallyl monophosphate (DMAP) to the flavin N5 and C6 atoms of FMN.</text>
</comment>
<keyword evidence="3 5" id="KW-0288">FMN</keyword>
<feature type="binding site" evidence="5">
    <location>
        <position position="35"/>
    </location>
    <ligand>
        <name>FMN</name>
        <dbReference type="ChEBI" id="CHEBI:58210"/>
    </ligand>
</feature>
<dbReference type="Pfam" id="PF02441">
    <property type="entry name" value="Flavoprotein"/>
    <property type="match status" value="1"/>
</dbReference>
<comment type="similarity">
    <text evidence="5">Belongs to the UbiX/PAD1 family.</text>
</comment>
<dbReference type="AlphaFoldDB" id="A0A146G8Z2"/>
<dbReference type="InterPro" id="IPR004507">
    <property type="entry name" value="UbiX-like"/>
</dbReference>
<evidence type="ECO:0000313" key="8">
    <source>
        <dbReference type="Proteomes" id="UP000076023"/>
    </source>
</evidence>
<feature type="binding site" evidence="5">
    <location>
        <begin position="83"/>
        <end position="86"/>
    </location>
    <ligand>
        <name>FMN</name>
        <dbReference type="ChEBI" id="CHEBI:58210"/>
    </ligand>
</feature>
<dbReference type="EMBL" id="BDCO01000002">
    <property type="protein sequence ID" value="GAT34159.1"/>
    <property type="molecule type" value="Genomic_DNA"/>
</dbReference>
<keyword evidence="2 5" id="KW-0285">Flavoprotein</keyword>
<evidence type="ECO:0000259" key="6">
    <source>
        <dbReference type="Pfam" id="PF02441"/>
    </source>
</evidence>
<feature type="binding site" evidence="5">
    <location>
        <begin position="9"/>
        <end position="11"/>
    </location>
    <ligand>
        <name>FMN</name>
        <dbReference type="ChEBI" id="CHEBI:58210"/>
    </ligand>
</feature>
<dbReference type="FunCoup" id="A0A146G8Z2">
    <property type="interactions" value="223"/>
</dbReference>
<dbReference type="OrthoDB" id="9781577at2"/>
<dbReference type="HAMAP" id="MF_01984">
    <property type="entry name" value="ubiX_pad"/>
    <property type="match status" value="1"/>
</dbReference>
<reference evidence="8" key="1">
    <citation type="journal article" date="2017" name="Genome Announc.">
        <title>Draft Genome Sequence of Terrimicrobium sacchariphilum NM-5T, a Facultative Anaerobic Soil Bacterium of the Class Spartobacteria.</title>
        <authorList>
            <person name="Qiu Y.L."/>
            <person name="Tourlousse D.M."/>
            <person name="Matsuura N."/>
            <person name="Ohashi A."/>
            <person name="Sekiguchi Y."/>
        </authorList>
    </citation>
    <scope>NUCLEOTIDE SEQUENCE [LARGE SCALE GENOMIC DNA]</scope>
    <source>
        <strain evidence="8">NM-5</strain>
    </source>
</reference>
<dbReference type="InterPro" id="IPR036551">
    <property type="entry name" value="Flavin_trans-like"/>
</dbReference>
<gene>
    <name evidence="5" type="primary">ubiX</name>
    <name evidence="7" type="ORF">TSACC_22583</name>
</gene>
<dbReference type="InParanoid" id="A0A146G8Z2"/>
<feature type="domain" description="Flavoprotein" evidence="6">
    <location>
        <begin position="1"/>
        <end position="168"/>
    </location>
</feature>
<protein>
    <recommendedName>
        <fullName evidence="5">Flavin prenyltransferase UbiX</fullName>
        <ecNumber evidence="5">2.5.1.129</ecNumber>
    </recommendedName>
</protein>
<dbReference type="GO" id="GO:0106141">
    <property type="term" value="F:flavin prenyltransferase activity"/>
    <property type="evidence" value="ECO:0007669"/>
    <property type="project" value="UniProtKB-EC"/>
</dbReference>
<comment type="caution">
    <text evidence="7">The sequence shown here is derived from an EMBL/GenBank/DDBJ whole genome shotgun (WGS) entry which is preliminary data.</text>
</comment>
<comment type="catalytic activity">
    <reaction evidence="5">
        <text>dimethylallyl phosphate + FMNH2 = prenylated FMNH2 + phosphate</text>
        <dbReference type="Rhea" id="RHEA:37743"/>
        <dbReference type="ChEBI" id="CHEBI:43474"/>
        <dbReference type="ChEBI" id="CHEBI:57618"/>
        <dbReference type="ChEBI" id="CHEBI:87467"/>
        <dbReference type="ChEBI" id="CHEBI:88052"/>
        <dbReference type="EC" id="2.5.1.129"/>
    </reaction>
</comment>
<evidence type="ECO:0000256" key="1">
    <source>
        <dbReference type="ARBA" id="ARBA00022602"/>
    </source>
</evidence>
<feature type="binding site" evidence="5">
    <location>
        <position position="164"/>
    </location>
    <ligand>
        <name>dimethylallyl phosphate</name>
        <dbReference type="ChEBI" id="CHEBI:88052"/>
    </ligand>
</feature>
<evidence type="ECO:0000313" key="7">
    <source>
        <dbReference type="EMBL" id="GAT34159.1"/>
    </source>
</evidence>
<keyword evidence="4 5" id="KW-0808">Transferase</keyword>
<keyword evidence="8" id="KW-1185">Reference proteome</keyword>
<evidence type="ECO:0000256" key="4">
    <source>
        <dbReference type="ARBA" id="ARBA00022679"/>
    </source>
</evidence>
<dbReference type="RefSeq" id="WP_075079816.1">
    <property type="nucleotide sequence ID" value="NZ_BDCO01000002.1"/>
</dbReference>
<keyword evidence="1 5" id="KW-0637">Prenyltransferase</keyword>
<feature type="binding site" evidence="5">
    <location>
        <position position="148"/>
    </location>
    <ligand>
        <name>dimethylallyl phosphate</name>
        <dbReference type="ChEBI" id="CHEBI:88052"/>
    </ligand>
</feature>
<comment type="caution">
    <text evidence="5">Lacks conserved residue(s) required for the propagation of feature annotation.</text>
</comment>
<dbReference type="NCBIfam" id="TIGR00421">
    <property type="entry name" value="ubiX_pad"/>
    <property type="match status" value="1"/>
</dbReference>
<dbReference type="Proteomes" id="UP000076023">
    <property type="component" value="Unassembled WGS sequence"/>
</dbReference>
<name>A0A146G8Z2_TERSA</name>
<proteinExistence type="inferred from homology"/>
<evidence type="ECO:0000256" key="5">
    <source>
        <dbReference type="HAMAP-Rule" id="MF_01984"/>
    </source>
</evidence>
<dbReference type="SUPFAM" id="SSF52507">
    <property type="entry name" value="Homo-oligomeric flavin-containing Cys decarboxylases, HFCD"/>
    <property type="match status" value="1"/>
</dbReference>
<dbReference type="STRING" id="690879.TSACC_22583"/>
<sequence length="185" mass="20269">MRLVVAATGASGSIYLQRLLHYLGNGDHEVHFIASPYARQVIHEELGKLALPEGTIEHSDKSMNAPFASGSAKFDAMVVVPCSMGTMARIAHGTSESLILRAADVFLKERRKLILVPRETPWNLIHARNAVAVVEAGAILLPASPSFYSLPKSFEELADTVVWRILDQIGIDAPNACRWRETPEV</sequence>
<evidence type="ECO:0000256" key="2">
    <source>
        <dbReference type="ARBA" id="ARBA00022630"/>
    </source>
</evidence>
<accession>A0A146G8Z2</accession>